<name>A0A1G7U2H2_9SPHI</name>
<keyword evidence="1" id="KW-0812">Transmembrane</keyword>
<accession>A0A1G7U2H2</accession>
<keyword evidence="3" id="KW-1185">Reference proteome</keyword>
<evidence type="ECO:0000313" key="3">
    <source>
        <dbReference type="Proteomes" id="UP000199643"/>
    </source>
</evidence>
<feature type="transmembrane region" description="Helical" evidence="1">
    <location>
        <begin position="62"/>
        <end position="81"/>
    </location>
</feature>
<dbReference type="AlphaFoldDB" id="A0A1G7U2H2"/>
<evidence type="ECO:0000256" key="1">
    <source>
        <dbReference type="SAM" id="Phobius"/>
    </source>
</evidence>
<keyword evidence="1" id="KW-1133">Transmembrane helix</keyword>
<evidence type="ECO:0000313" key="2">
    <source>
        <dbReference type="EMBL" id="SDG41637.1"/>
    </source>
</evidence>
<gene>
    <name evidence="2" type="ORF">SAMN05421827_106141</name>
</gene>
<protein>
    <submittedName>
        <fullName evidence="2">Uncharacterized protein</fullName>
    </submittedName>
</protein>
<reference evidence="3" key="1">
    <citation type="submission" date="2016-10" db="EMBL/GenBank/DDBJ databases">
        <authorList>
            <person name="Varghese N."/>
            <person name="Submissions S."/>
        </authorList>
    </citation>
    <scope>NUCLEOTIDE SEQUENCE [LARGE SCALE GENOMIC DNA]</scope>
    <source>
        <strain evidence="3">DSM 17933</strain>
    </source>
</reference>
<dbReference type="Proteomes" id="UP000199643">
    <property type="component" value="Unassembled WGS sequence"/>
</dbReference>
<proteinExistence type="predicted"/>
<keyword evidence="1" id="KW-0472">Membrane</keyword>
<dbReference type="EMBL" id="FNCH01000006">
    <property type="protein sequence ID" value="SDG41637.1"/>
    <property type="molecule type" value="Genomic_DNA"/>
</dbReference>
<sequence length="87" mass="10142">MLAIRVPITRVFRYLNNKFYTHYLKDATYLGRGWGLKFPYYDNVAGVINGTYQNADVMKLTLIIPLYGLPVEVLALLIWVVEYIRVI</sequence>
<organism evidence="2 3">
    <name type="scientific">Pedobacter terrae</name>
    <dbReference type="NCBI Taxonomy" id="405671"/>
    <lineage>
        <taxon>Bacteria</taxon>
        <taxon>Pseudomonadati</taxon>
        <taxon>Bacteroidota</taxon>
        <taxon>Sphingobacteriia</taxon>
        <taxon>Sphingobacteriales</taxon>
        <taxon>Sphingobacteriaceae</taxon>
        <taxon>Pedobacter</taxon>
    </lineage>
</organism>